<accession>A0A1F6NGU3</accession>
<reference evidence="1 2" key="1">
    <citation type="journal article" date="2016" name="Nat. Commun.">
        <title>Thousands of microbial genomes shed light on interconnected biogeochemical processes in an aquifer system.</title>
        <authorList>
            <person name="Anantharaman K."/>
            <person name="Brown C.T."/>
            <person name="Hug L.A."/>
            <person name="Sharon I."/>
            <person name="Castelle C.J."/>
            <person name="Probst A.J."/>
            <person name="Thomas B.C."/>
            <person name="Singh A."/>
            <person name="Wilkins M.J."/>
            <person name="Karaoz U."/>
            <person name="Brodie E.L."/>
            <person name="Williams K.H."/>
            <person name="Hubbard S.S."/>
            <person name="Banfield J.F."/>
        </authorList>
    </citation>
    <scope>NUCLEOTIDE SEQUENCE [LARGE SCALE GENOMIC DNA]</scope>
</reference>
<name>A0A1F6NGU3_9BACT</name>
<dbReference type="Proteomes" id="UP000176300">
    <property type="component" value="Unassembled WGS sequence"/>
</dbReference>
<protein>
    <recommendedName>
        <fullName evidence="3">DUF4367 domain-containing protein</fullName>
    </recommendedName>
</protein>
<dbReference type="STRING" id="1798697.A2373_02465"/>
<dbReference type="AlphaFoldDB" id="A0A1F6NGU3"/>
<evidence type="ECO:0000313" key="2">
    <source>
        <dbReference type="Proteomes" id="UP000176300"/>
    </source>
</evidence>
<dbReference type="PROSITE" id="PS51257">
    <property type="entry name" value="PROKAR_LIPOPROTEIN"/>
    <property type="match status" value="1"/>
</dbReference>
<proteinExistence type="predicted"/>
<gene>
    <name evidence="1" type="ORF">A2373_02465</name>
</gene>
<evidence type="ECO:0000313" key="1">
    <source>
        <dbReference type="EMBL" id="OGH83089.1"/>
    </source>
</evidence>
<sequence>MKKIIILAGLFLLIGAGCGKTQTDSLLGQENNAQNKQTEQKQEVKKLTFEEERVGFNIHYPTFIPDGLALNKEELTSFMAGNYKTSQYRLIDPTDPVKYIAIQERQEDLSEEEKKMIDDDMKLKEFDSGYFTTQKLESGEEIKSVFFSAKNGHFVRLVSEYFDIETLAEVAKSMNN</sequence>
<evidence type="ECO:0008006" key="3">
    <source>
        <dbReference type="Google" id="ProtNLM"/>
    </source>
</evidence>
<organism evidence="1 2">
    <name type="scientific">Candidatus Magasanikbacteria bacterium RIFOXYB1_FULL_40_15</name>
    <dbReference type="NCBI Taxonomy" id="1798697"/>
    <lineage>
        <taxon>Bacteria</taxon>
        <taxon>Candidatus Magasanikiibacteriota</taxon>
    </lineage>
</organism>
<dbReference type="EMBL" id="MFQS01000021">
    <property type="protein sequence ID" value="OGH83089.1"/>
    <property type="molecule type" value="Genomic_DNA"/>
</dbReference>
<comment type="caution">
    <text evidence="1">The sequence shown here is derived from an EMBL/GenBank/DDBJ whole genome shotgun (WGS) entry which is preliminary data.</text>
</comment>